<accession>A0A1G9QJA2</accession>
<dbReference type="RefSeq" id="WP_089658920.1">
    <property type="nucleotide sequence ID" value="NZ_FNGH01000009.1"/>
</dbReference>
<gene>
    <name evidence="1" type="ORF">SAMN05192555_109138</name>
</gene>
<sequence>MHEEMLTSRAVHCPYCSTPFELLVDASQGSHMTWEDCPRCCAPIQLRISVSPQSGELEEVALGRDDDVV</sequence>
<reference evidence="2" key="1">
    <citation type="submission" date="2016-10" db="EMBL/GenBank/DDBJ databases">
        <authorList>
            <person name="Varghese N."/>
            <person name="Submissions S."/>
        </authorList>
    </citation>
    <scope>NUCLEOTIDE SEQUENCE [LARGE SCALE GENOMIC DNA]</scope>
    <source>
        <strain evidence="2">AAP</strain>
    </source>
</reference>
<evidence type="ECO:0000313" key="2">
    <source>
        <dbReference type="Proteomes" id="UP000199107"/>
    </source>
</evidence>
<evidence type="ECO:0000313" key="1">
    <source>
        <dbReference type="EMBL" id="SDM10587.1"/>
    </source>
</evidence>
<proteinExistence type="predicted"/>
<protein>
    <submittedName>
        <fullName evidence="1">Cysteine-rich CPXCG</fullName>
    </submittedName>
</protein>
<dbReference type="STRING" id="48727.SAMN05192555_109138"/>
<organism evidence="1 2">
    <name type="scientific">Franzmannia pantelleriensis</name>
    <dbReference type="NCBI Taxonomy" id="48727"/>
    <lineage>
        <taxon>Bacteria</taxon>
        <taxon>Pseudomonadati</taxon>
        <taxon>Pseudomonadota</taxon>
        <taxon>Gammaproteobacteria</taxon>
        <taxon>Oceanospirillales</taxon>
        <taxon>Halomonadaceae</taxon>
        <taxon>Franzmannia</taxon>
    </lineage>
</organism>
<name>A0A1G9QJA2_9GAMM</name>
<keyword evidence="2" id="KW-1185">Reference proteome</keyword>
<dbReference type="AlphaFoldDB" id="A0A1G9QJA2"/>
<dbReference type="Proteomes" id="UP000199107">
    <property type="component" value="Unassembled WGS sequence"/>
</dbReference>
<dbReference type="EMBL" id="FNGH01000009">
    <property type="protein sequence ID" value="SDM10587.1"/>
    <property type="molecule type" value="Genomic_DNA"/>
</dbReference>
<dbReference type="OrthoDB" id="9814566at2"/>
<dbReference type="InterPro" id="IPR025990">
    <property type="entry name" value="zinc_ribbon_bacterial"/>
</dbReference>
<dbReference type="Pfam" id="PF14255">
    <property type="entry name" value="Zn_ribbon_21"/>
    <property type="match status" value="1"/>
</dbReference>